<evidence type="ECO:0000256" key="16">
    <source>
        <dbReference type="ARBA" id="ARBA00071631"/>
    </source>
</evidence>
<keyword evidence="11 17" id="KW-0460">Magnesium</keyword>
<feature type="transmembrane region" description="Helical" evidence="17">
    <location>
        <begin position="241"/>
        <end position="270"/>
    </location>
</feature>
<reference evidence="20 21" key="1">
    <citation type="journal article" date="2012" name="Genome Biol.">
        <title>The genome of the polar eukaryotic microalga coccomyxa subellipsoidea reveals traits of cold adaptation.</title>
        <authorList>
            <person name="Blanc G."/>
            <person name="Agarkova I."/>
            <person name="Grimwood J."/>
            <person name="Kuo A."/>
            <person name="Brueggeman A."/>
            <person name="Dunigan D."/>
            <person name="Gurnon J."/>
            <person name="Ladunga I."/>
            <person name="Lindquist E."/>
            <person name="Lucas S."/>
            <person name="Pangilinan J."/>
            <person name="Proschold T."/>
            <person name="Salamov A."/>
            <person name="Schmutz J."/>
            <person name="Weeks D."/>
            <person name="Yamada T."/>
            <person name="Claverie J.M."/>
            <person name="Grigoriev I."/>
            <person name="Van Etten J."/>
            <person name="Lomsadze A."/>
            <person name="Borodovsky M."/>
        </authorList>
    </citation>
    <scope>NUCLEOTIDE SEQUENCE [LARGE SCALE GENOMIC DNA]</scope>
    <source>
        <strain evidence="20 21">C-169</strain>
    </source>
</reference>
<dbReference type="InterPro" id="IPR004014">
    <property type="entry name" value="ATPase_P-typ_cation-transptr_N"/>
</dbReference>
<dbReference type="Gene3D" id="2.70.150.10">
    <property type="entry name" value="Calcium-transporting ATPase, cytoplasmic transduction domain A"/>
    <property type="match status" value="1"/>
</dbReference>
<name>I0YUQ1_COCSC</name>
<protein>
    <recommendedName>
        <fullName evidence="16 17">Plasma membrane ATPase</fullName>
        <ecNumber evidence="4 17">7.1.2.1</ecNumber>
    </recommendedName>
</protein>
<dbReference type="SFLD" id="SFLDS00003">
    <property type="entry name" value="Haloacid_Dehalogenase"/>
    <property type="match status" value="1"/>
</dbReference>
<feature type="transmembrane region" description="Helical" evidence="17">
    <location>
        <begin position="38"/>
        <end position="57"/>
    </location>
</feature>
<feature type="transmembrane region" description="Helical" evidence="17">
    <location>
        <begin position="215"/>
        <end position="235"/>
    </location>
</feature>
<dbReference type="Gene3D" id="3.40.50.1000">
    <property type="entry name" value="HAD superfamily/HAD-like"/>
    <property type="match status" value="1"/>
</dbReference>
<evidence type="ECO:0000256" key="15">
    <source>
        <dbReference type="ARBA" id="ARBA00048122"/>
    </source>
</evidence>
<keyword evidence="17" id="KW-0406">Ion transport</keyword>
<dbReference type="InterPro" id="IPR018303">
    <property type="entry name" value="ATPase_P-typ_P_site"/>
</dbReference>
<evidence type="ECO:0000256" key="10">
    <source>
        <dbReference type="ARBA" id="ARBA00022840"/>
    </source>
</evidence>
<evidence type="ECO:0000256" key="8">
    <source>
        <dbReference type="ARBA" id="ARBA00022723"/>
    </source>
</evidence>
<dbReference type="InterPro" id="IPR059000">
    <property type="entry name" value="ATPase_P-type_domA"/>
</dbReference>
<comment type="function">
    <text evidence="1">The plasma membrane ATPase of plants and fungi is a hydrogen ion pump. The proton gradient it generates drives the active transport of nutrients by H(+)-symport. The resulting external acidification and/or internal alkinization may mediate growth responses.</text>
</comment>
<dbReference type="GO" id="GO:0005524">
    <property type="term" value="F:ATP binding"/>
    <property type="evidence" value="ECO:0007669"/>
    <property type="project" value="UniProtKB-UniRule"/>
</dbReference>
<dbReference type="eggNOG" id="KOG0205">
    <property type="taxonomic scope" value="Eukaryota"/>
</dbReference>
<dbReference type="CDD" id="cd02076">
    <property type="entry name" value="P-type_ATPase_H"/>
    <property type="match status" value="1"/>
</dbReference>
<dbReference type="Gene3D" id="3.40.1110.10">
    <property type="entry name" value="Calcium-transporting ATPase, cytoplasmic domain N"/>
    <property type="match status" value="1"/>
</dbReference>
<keyword evidence="6" id="KW-0597">Phosphoprotein</keyword>
<dbReference type="SUPFAM" id="SSF56784">
    <property type="entry name" value="HAD-like"/>
    <property type="match status" value="1"/>
</dbReference>
<feature type="domain" description="Cation-transporting P-type ATPase N-terminal" evidence="19">
    <location>
        <begin position="4"/>
        <end position="53"/>
    </location>
</feature>
<dbReference type="InterPro" id="IPR006534">
    <property type="entry name" value="P-type_ATPase_IIIA"/>
</dbReference>
<dbReference type="NCBIfam" id="TIGR01647">
    <property type="entry name" value="ATPase-IIIA_H"/>
    <property type="match status" value="1"/>
</dbReference>
<dbReference type="GO" id="GO:0005886">
    <property type="term" value="C:plasma membrane"/>
    <property type="evidence" value="ECO:0007669"/>
    <property type="project" value="UniProtKB-SubCell"/>
</dbReference>
<keyword evidence="17" id="KW-0813">Transport</keyword>
<dbReference type="PRINTS" id="PR00120">
    <property type="entry name" value="HATPASE"/>
</dbReference>
<dbReference type="GO" id="GO:0046872">
    <property type="term" value="F:metal ion binding"/>
    <property type="evidence" value="ECO:0007669"/>
    <property type="project" value="UniProtKB-KW"/>
</dbReference>
<evidence type="ECO:0000256" key="2">
    <source>
        <dbReference type="ARBA" id="ARBA00004651"/>
    </source>
</evidence>
<keyword evidence="12 17" id="KW-1278">Translocase</keyword>
<feature type="transmembrane region" description="Helical" evidence="17">
    <location>
        <begin position="630"/>
        <end position="647"/>
    </location>
</feature>
<accession>I0YUQ1</accession>
<keyword evidence="5" id="KW-1003">Cell membrane</keyword>
<evidence type="ECO:0000256" key="4">
    <source>
        <dbReference type="ARBA" id="ARBA00012476"/>
    </source>
</evidence>
<feature type="transmembrane region" description="Helical" evidence="17">
    <location>
        <begin position="603"/>
        <end position="624"/>
    </location>
</feature>
<dbReference type="STRING" id="574566.I0YUQ1"/>
<comment type="similarity">
    <text evidence="3 17">Belongs to the cation transport ATPase (P-type) (TC 3.A.3) family. Type IIIA subfamily.</text>
</comment>
<comment type="caution">
    <text evidence="20">The sequence shown here is derived from an EMBL/GenBank/DDBJ whole genome shotgun (WGS) entry which is preliminary data.</text>
</comment>
<dbReference type="GO" id="GO:0016887">
    <property type="term" value="F:ATP hydrolysis activity"/>
    <property type="evidence" value="ECO:0007669"/>
    <property type="project" value="InterPro"/>
</dbReference>
<evidence type="ECO:0000256" key="14">
    <source>
        <dbReference type="ARBA" id="ARBA00023136"/>
    </source>
</evidence>
<dbReference type="InterPro" id="IPR023214">
    <property type="entry name" value="HAD_sf"/>
</dbReference>
<dbReference type="FunFam" id="2.70.150.10:FF:000042">
    <property type="entry name" value="Plasma membrane ATPase"/>
    <property type="match status" value="1"/>
</dbReference>
<dbReference type="InterPro" id="IPR001757">
    <property type="entry name" value="P_typ_ATPase"/>
</dbReference>
<dbReference type="SFLD" id="SFLDG00002">
    <property type="entry name" value="C1.7:_P-type_atpase_like"/>
    <property type="match status" value="1"/>
</dbReference>
<evidence type="ECO:0000256" key="7">
    <source>
        <dbReference type="ARBA" id="ARBA00022692"/>
    </source>
</evidence>
<dbReference type="GO" id="GO:0120029">
    <property type="term" value="P:proton export across plasma membrane"/>
    <property type="evidence" value="ECO:0007669"/>
    <property type="project" value="UniProtKB-UniRule"/>
</dbReference>
<dbReference type="GeneID" id="17040106"/>
<dbReference type="EMBL" id="AGSI01000010">
    <property type="protein sequence ID" value="EIE22120.1"/>
    <property type="molecule type" value="Genomic_DNA"/>
</dbReference>
<proteinExistence type="inferred from homology"/>
<evidence type="ECO:0000313" key="21">
    <source>
        <dbReference type="Proteomes" id="UP000007264"/>
    </source>
</evidence>
<dbReference type="InterPro" id="IPR023298">
    <property type="entry name" value="ATPase_P-typ_TM_dom_sf"/>
</dbReference>
<evidence type="ECO:0000259" key="18">
    <source>
        <dbReference type="Pfam" id="PF00122"/>
    </source>
</evidence>
<dbReference type="Gene3D" id="1.20.1110.10">
    <property type="entry name" value="Calcium-transporting ATPase, transmembrane domain"/>
    <property type="match status" value="1"/>
</dbReference>
<dbReference type="FunFam" id="3.40.50.1000:FF:000211">
    <property type="entry name" value="Plasma membrane ATPase"/>
    <property type="match status" value="1"/>
</dbReference>
<evidence type="ECO:0000256" key="1">
    <source>
        <dbReference type="ARBA" id="ARBA00003417"/>
    </source>
</evidence>
<evidence type="ECO:0000313" key="20">
    <source>
        <dbReference type="EMBL" id="EIE22120.1"/>
    </source>
</evidence>
<dbReference type="Pfam" id="PF00690">
    <property type="entry name" value="Cation_ATPase_N"/>
    <property type="match status" value="1"/>
</dbReference>
<dbReference type="AlphaFoldDB" id="I0YUQ1"/>
<evidence type="ECO:0000256" key="17">
    <source>
        <dbReference type="RuleBase" id="RU362083"/>
    </source>
</evidence>
<dbReference type="KEGG" id="csl:COCSUDRAFT_16699"/>
<dbReference type="Proteomes" id="UP000007264">
    <property type="component" value="Unassembled WGS sequence"/>
</dbReference>
<dbReference type="SUPFAM" id="SSF81665">
    <property type="entry name" value="Calcium ATPase, transmembrane domain M"/>
    <property type="match status" value="1"/>
</dbReference>
<dbReference type="PROSITE" id="PS00154">
    <property type="entry name" value="ATPASE_E1_E2"/>
    <property type="match status" value="1"/>
</dbReference>
<dbReference type="SFLD" id="SFLDF00027">
    <property type="entry name" value="p-type_atpase"/>
    <property type="match status" value="1"/>
</dbReference>
<feature type="transmembrane region" description="Helical" evidence="17">
    <location>
        <begin position="757"/>
        <end position="777"/>
    </location>
</feature>
<dbReference type="EC" id="7.1.2.1" evidence="4 17"/>
<keyword evidence="7 17" id="KW-0812">Transmembrane</keyword>
<keyword evidence="21" id="KW-1185">Reference proteome</keyword>
<keyword evidence="9 17" id="KW-0547">Nucleotide-binding</keyword>
<dbReference type="InterPro" id="IPR008250">
    <property type="entry name" value="ATPase_P-typ_transduc_dom_A_sf"/>
</dbReference>
<gene>
    <name evidence="20" type="ORF">COCSUDRAFT_16699</name>
</gene>
<dbReference type="InterPro" id="IPR044492">
    <property type="entry name" value="P_typ_ATPase_HD_dom"/>
</dbReference>
<dbReference type="NCBIfam" id="TIGR01494">
    <property type="entry name" value="ATPase_P-type"/>
    <property type="match status" value="2"/>
</dbReference>
<dbReference type="InterPro" id="IPR036412">
    <property type="entry name" value="HAD-like_sf"/>
</dbReference>
<feature type="transmembrane region" description="Helical" evidence="17">
    <location>
        <begin position="789"/>
        <end position="812"/>
    </location>
</feature>
<dbReference type="OrthoDB" id="116380at2759"/>
<dbReference type="PRINTS" id="PR00119">
    <property type="entry name" value="CATATPASE"/>
</dbReference>
<keyword evidence="8" id="KW-0479">Metal-binding</keyword>
<evidence type="ECO:0000256" key="6">
    <source>
        <dbReference type="ARBA" id="ARBA00022553"/>
    </source>
</evidence>
<keyword evidence="10 17" id="KW-0067">ATP-binding</keyword>
<dbReference type="Pfam" id="PF00702">
    <property type="entry name" value="Hydrolase"/>
    <property type="match status" value="1"/>
</dbReference>
<feature type="domain" description="P-type ATPase A" evidence="18">
    <location>
        <begin position="97"/>
        <end position="199"/>
    </location>
</feature>
<evidence type="ECO:0000256" key="3">
    <source>
        <dbReference type="ARBA" id="ARBA00008804"/>
    </source>
</evidence>
<organism evidence="20 21">
    <name type="scientific">Coccomyxa subellipsoidea (strain C-169)</name>
    <name type="common">Green microalga</name>
    <dbReference type="NCBI Taxonomy" id="574566"/>
    <lineage>
        <taxon>Eukaryota</taxon>
        <taxon>Viridiplantae</taxon>
        <taxon>Chlorophyta</taxon>
        <taxon>core chlorophytes</taxon>
        <taxon>Trebouxiophyceae</taxon>
        <taxon>Trebouxiophyceae incertae sedis</taxon>
        <taxon>Coccomyxaceae</taxon>
        <taxon>Coccomyxa</taxon>
        <taxon>Coccomyxa subellipsoidea</taxon>
    </lineage>
</organism>
<feature type="transmembrane region" description="Helical" evidence="17">
    <location>
        <begin position="667"/>
        <end position="689"/>
    </location>
</feature>
<keyword evidence="17" id="KW-0375">Hydrogen ion transport</keyword>
<evidence type="ECO:0000256" key="13">
    <source>
        <dbReference type="ARBA" id="ARBA00022989"/>
    </source>
</evidence>
<evidence type="ECO:0000256" key="11">
    <source>
        <dbReference type="ARBA" id="ARBA00022842"/>
    </source>
</evidence>
<evidence type="ECO:0000259" key="19">
    <source>
        <dbReference type="Pfam" id="PF00690"/>
    </source>
</evidence>
<dbReference type="Pfam" id="PF00122">
    <property type="entry name" value="E1-E2_ATPase"/>
    <property type="match status" value="1"/>
</dbReference>
<dbReference type="SUPFAM" id="SSF81653">
    <property type="entry name" value="Calcium ATPase, transduction domain A"/>
    <property type="match status" value="1"/>
</dbReference>
<keyword evidence="14 17" id="KW-0472">Membrane</keyword>
<feature type="transmembrane region" description="Helical" evidence="17">
    <location>
        <begin position="63"/>
        <end position="83"/>
    </location>
</feature>
<evidence type="ECO:0000256" key="5">
    <source>
        <dbReference type="ARBA" id="ARBA00022475"/>
    </source>
</evidence>
<evidence type="ECO:0000256" key="9">
    <source>
        <dbReference type="ARBA" id="ARBA00022741"/>
    </source>
</evidence>
<comment type="catalytic activity">
    <reaction evidence="15 17">
        <text>ATP + H2O + H(+)(in) = ADP + phosphate + 2 H(+)(out)</text>
        <dbReference type="Rhea" id="RHEA:20852"/>
        <dbReference type="ChEBI" id="CHEBI:15377"/>
        <dbReference type="ChEBI" id="CHEBI:15378"/>
        <dbReference type="ChEBI" id="CHEBI:30616"/>
        <dbReference type="ChEBI" id="CHEBI:43474"/>
        <dbReference type="ChEBI" id="CHEBI:456216"/>
        <dbReference type="EC" id="7.1.2.1"/>
    </reaction>
</comment>
<feature type="transmembrane region" description="Helical" evidence="17">
    <location>
        <begin position="717"/>
        <end position="736"/>
    </location>
</feature>
<evidence type="ECO:0000256" key="12">
    <source>
        <dbReference type="ARBA" id="ARBA00022967"/>
    </source>
</evidence>
<dbReference type="RefSeq" id="XP_005646664.1">
    <property type="nucleotide sequence ID" value="XM_005646607.1"/>
</dbReference>
<dbReference type="PANTHER" id="PTHR42861">
    <property type="entry name" value="CALCIUM-TRANSPORTING ATPASE"/>
    <property type="match status" value="1"/>
</dbReference>
<dbReference type="InterPro" id="IPR023299">
    <property type="entry name" value="ATPase_P-typ_cyto_dom_N"/>
</dbReference>
<sequence length="909" mass="97177">MHCEGLTSIKARELQQVHGFNEIEGNAEPEWRKVVKRYFDPIILVIFLAAIISVVVPNDGSRGWTSFVLLIVELNIIVWVGYYSDRNAGNAVKELKELSAPTALVKRDGEWKQVEVRELVPGDLIDLKGGDVVPADAVLVGEGEPLKVDESSLTGESLPVSKTQGAKMLSGSVIVQGESAAVVSATGGASFFGKTVALLSEPEEIGHLRKVLSRVTLAIGALALAGVICIMATLLGRGDAAGYSVVIAFVILASTVPVGMPVVTGTVLAIGAREMARHKAIVNRLASLEELSGMEVLASDKTGTLTLNRLTLDKEDVEPWEEATKEQVLLYAALSAKWENNDAIDRAVTGAVGSRESLKGYVIERVVPFNPVDKKTTATFTAPDGRRLLASKGAPQIIGAMLQDPAARAAVDRYMAERASRGLRALGVATSADGGSSWQLVGLISLLDPPREDTKRTIELARQLGIEVKMVTGDQLLIAVETSRRLGLGTNIMEGAELMQGKITDADLANKVTEVDGFAGVYPEHKHKIVTALQSKGRLVGMTGDGVNDAPALKKANVGIAVAGATSAAKGAADIILTEEGLGPIITAIQASRTIFARLQSYLIYRIASSLLILGFFFFGIIILGFEMPTWAIIVINITNDASVMATSFDKVHSSDMPLTWNMTKCLVVAACTAAVGIVGSVILLFLSLPNPVNWFSLMGTPVDDGLPGAPPRTTNGQVVACIFLALMIMIQLNIFATRNPGLFWRFSKRTAPRPSLLLIAAVSCVLLPATFIAVYWPENIQPDGGRGILIGAGWAKVGIVWAYSVAVWLIADVAKTCVQAFFIRQERVKEDCKMHNRPLPLWVRIVDWPGNAVESALDHLAQVSHPALAVCVSTPGFLYSGSTRHQNTRITSVVLEPTKGSCKGYQSS</sequence>
<comment type="subcellular location">
    <subcellularLocation>
        <location evidence="2 17">Cell membrane</location>
        <topology evidence="2 17">Multi-pass membrane protein</topology>
    </subcellularLocation>
</comment>
<dbReference type="GO" id="GO:0008553">
    <property type="term" value="F:P-type proton-exporting transporter activity"/>
    <property type="evidence" value="ECO:0007669"/>
    <property type="project" value="UniProtKB-UniRule"/>
</dbReference>
<keyword evidence="13 17" id="KW-1133">Transmembrane helix</keyword>